<gene>
    <name evidence="1" type="ORF">HPB49_016677</name>
</gene>
<accession>A0ACB8CY68</accession>
<evidence type="ECO:0000313" key="1">
    <source>
        <dbReference type="EMBL" id="KAH7954218.1"/>
    </source>
</evidence>
<sequence length="330" mass="35728">MRELRVPNYEITAARMMGKTSTAIITFKGLHVPSQVIFGGGVYRCVPHRPKAPFCSTCFAIGHRSDVCRDSGKPRCGTCGRMVGDPLDDHDCKPGCPNCGKDHKADDPTCEVRQAADKAVREAAYLKLLQQREDVKGTPSLSQEEAQTQNATPTTYRQTEAVNSPGAVSIQGLQSIQGPQPIQEPRPVLGPQPVWELQPGAAASPGTAAGPEGATSLRITDRPEANNRSNPQSSKTRVSHPAPSLAYPSPMHLKFSHELKKVSRDYKNALLQTRRPIRTSTLASQSLEPTEEMDMQSEAHPPEATLLTDTAQPLAQEVEPASLQPAMKKG</sequence>
<dbReference type="Proteomes" id="UP000821865">
    <property type="component" value="Chromosome 4"/>
</dbReference>
<comment type="caution">
    <text evidence="1">The sequence shown here is derived from an EMBL/GenBank/DDBJ whole genome shotgun (WGS) entry which is preliminary data.</text>
</comment>
<protein>
    <submittedName>
        <fullName evidence="1">Uncharacterized protein</fullName>
    </submittedName>
</protein>
<dbReference type="EMBL" id="CM023473">
    <property type="protein sequence ID" value="KAH7954218.1"/>
    <property type="molecule type" value="Genomic_DNA"/>
</dbReference>
<organism evidence="1 2">
    <name type="scientific">Dermacentor silvarum</name>
    <name type="common">Tick</name>
    <dbReference type="NCBI Taxonomy" id="543639"/>
    <lineage>
        <taxon>Eukaryota</taxon>
        <taxon>Metazoa</taxon>
        <taxon>Ecdysozoa</taxon>
        <taxon>Arthropoda</taxon>
        <taxon>Chelicerata</taxon>
        <taxon>Arachnida</taxon>
        <taxon>Acari</taxon>
        <taxon>Parasitiformes</taxon>
        <taxon>Ixodida</taxon>
        <taxon>Ixodoidea</taxon>
        <taxon>Ixodidae</taxon>
        <taxon>Rhipicephalinae</taxon>
        <taxon>Dermacentor</taxon>
    </lineage>
</organism>
<reference evidence="1" key="1">
    <citation type="submission" date="2020-05" db="EMBL/GenBank/DDBJ databases">
        <title>Large-scale comparative analyses of tick genomes elucidate their genetic diversity and vector capacities.</title>
        <authorList>
            <person name="Jia N."/>
            <person name="Wang J."/>
            <person name="Shi W."/>
            <person name="Du L."/>
            <person name="Sun Y."/>
            <person name="Zhan W."/>
            <person name="Jiang J."/>
            <person name="Wang Q."/>
            <person name="Zhang B."/>
            <person name="Ji P."/>
            <person name="Sakyi L.B."/>
            <person name="Cui X."/>
            <person name="Yuan T."/>
            <person name="Jiang B."/>
            <person name="Yang W."/>
            <person name="Lam T.T.-Y."/>
            <person name="Chang Q."/>
            <person name="Ding S."/>
            <person name="Wang X."/>
            <person name="Zhu J."/>
            <person name="Ruan X."/>
            <person name="Zhao L."/>
            <person name="Wei J."/>
            <person name="Que T."/>
            <person name="Du C."/>
            <person name="Cheng J."/>
            <person name="Dai P."/>
            <person name="Han X."/>
            <person name="Huang E."/>
            <person name="Gao Y."/>
            <person name="Liu J."/>
            <person name="Shao H."/>
            <person name="Ye R."/>
            <person name="Li L."/>
            <person name="Wei W."/>
            <person name="Wang X."/>
            <person name="Wang C."/>
            <person name="Yang T."/>
            <person name="Huo Q."/>
            <person name="Li W."/>
            <person name="Guo W."/>
            <person name="Chen H."/>
            <person name="Zhou L."/>
            <person name="Ni X."/>
            <person name="Tian J."/>
            <person name="Zhou Y."/>
            <person name="Sheng Y."/>
            <person name="Liu T."/>
            <person name="Pan Y."/>
            <person name="Xia L."/>
            <person name="Li J."/>
            <person name="Zhao F."/>
            <person name="Cao W."/>
        </authorList>
    </citation>
    <scope>NUCLEOTIDE SEQUENCE</scope>
    <source>
        <strain evidence="1">Dsil-2018</strain>
    </source>
</reference>
<proteinExistence type="predicted"/>
<name>A0ACB8CY68_DERSI</name>
<evidence type="ECO:0000313" key="2">
    <source>
        <dbReference type="Proteomes" id="UP000821865"/>
    </source>
</evidence>
<keyword evidence="2" id="KW-1185">Reference proteome</keyword>